<dbReference type="Proteomes" id="UP001152087">
    <property type="component" value="Unassembled WGS sequence"/>
</dbReference>
<comment type="caution">
    <text evidence="1">The sequence shown here is derived from an EMBL/GenBank/DDBJ whole genome shotgun (WGS) entry which is preliminary data.</text>
</comment>
<dbReference type="EMBL" id="JAOQAV010000056">
    <property type="protein sequence ID" value="KAJ4179615.1"/>
    <property type="molecule type" value="Genomic_DNA"/>
</dbReference>
<gene>
    <name evidence="1" type="ORF">NW755_012340</name>
</gene>
<evidence type="ECO:0000313" key="2">
    <source>
        <dbReference type="Proteomes" id="UP001152087"/>
    </source>
</evidence>
<proteinExistence type="predicted"/>
<name>A0A9W8QVC2_9HYPO</name>
<sequence length="260" mass="29795">MSPTKGVADSQQVYQYLESYEYDLAGNIEKMTHAAVNQPKASQWTRRYLYDSPSRFMTDSEVQMSNRLTGTVSGSLSEEYDYSGDGGQVGCMTNLPQYSQLSWNFENLLGSSSTQWTKDDTPQITYYVYDYSGKRVRKVTESFAKAGSPTRKERDTLYLDGLGIQLKFVANDLSQRKITHVTGHELLALVESATGEKTLPRYQTGDNMELDDEGQLISYEEYSPFGAVTYSSMHQEVKASREYRFQRRYRWTEFVPICQQ</sequence>
<dbReference type="Gene3D" id="2.180.10.10">
    <property type="entry name" value="RHS repeat-associated core"/>
    <property type="match status" value="1"/>
</dbReference>
<keyword evidence="2" id="KW-1185">Reference proteome</keyword>
<protein>
    <submittedName>
        <fullName evidence="1">Uncharacterized protein</fullName>
    </submittedName>
</protein>
<evidence type="ECO:0000313" key="1">
    <source>
        <dbReference type="EMBL" id="KAJ4179615.1"/>
    </source>
</evidence>
<reference evidence="1" key="1">
    <citation type="submission" date="2022-09" db="EMBL/GenBank/DDBJ databases">
        <title>Fusarium specimens isolated from Avocado Roots.</title>
        <authorList>
            <person name="Stajich J."/>
            <person name="Roper C."/>
            <person name="Heimlech-Rivalta G."/>
        </authorList>
    </citation>
    <scope>NUCLEOTIDE SEQUENCE</scope>
    <source>
        <strain evidence="1">A02</strain>
    </source>
</reference>
<dbReference type="AlphaFoldDB" id="A0A9W8QVC2"/>
<organism evidence="1 2">
    <name type="scientific">Fusarium falciforme</name>
    <dbReference type="NCBI Taxonomy" id="195108"/>
    <lineage>
        <taxon>Eukaryota</taxon>
        <taxon>Fungi</taxon>
        <taxon>Dikarya</taxon>
        <taxon>Ascomycota</taxon>
        <taxon>Pezizomycotina</taxon>
        <taxon>Sordariomycetes</taxon>
        <taxon>Hypocreomycetidae</taxon>
        <taxon>Hypocreales</taxon>
        <taxon>Nectriaceae</taxon>
        <taxon>Fusarium</taxon>
        <taxon>Fusarium solani species complex</taxon>
    </lineage>
</organism>
<accession>A0A9W8QVC2</accession>